<accession>A0A841BKU6</accession>
<feature type="transmembrane region" description="Helical" evidence="1">
    <location>
        <begin position="77"/>
        <end position="99"/>
    </location>
</feature>
<feature type="transmembrane region" description="Helical" evidence="1">
    <location>
        <begin position="359"/>
        <end position="383"/>
    </location>
</feature>
<keyword evidence="1" id="KW-1133">Transmembrane helix</keyword>
<feature type="transmembrane region" description="Helical" evidence="1">
    <location>
        <begin position="226"/>
        <end position="248"/>
    </location>
</feature>
<gene>
    <name evidence="2" type="ORF">F4553_003096</name>
</gene>
<dbReference type="RefSeq" id="WP_184836531.1">
    <property type="nucleotide sequence ID" value="NZ_JACHMN010000002.1"/>
</dbReference>
<name>A0A841BKU6_9ACTN</name>
<reference evidence="2 3" key="1">
    <citation type="submission" date="2020-08" db="EMBL/GenBank/DDBJ databases">
        <title>Sequencing the genomes of 1000 actinobacteria strains.</title>
        <authorList>
            <person name="Klenk H.-P."/>
        </authorList>
    </citation>
    <scope>NUCLEOTIDE SEQUENCE [LARGE SCALE GENOMIC DNA]</scope>
    <source>
        <strain evidence="2 3">DSM 45362</strain>
    </source>
</reference>
<feature type="transmembrane region" description="Helical" evidence="1">
    <location>
        <begin position="255"/>
        <end position="275"/>
    </location>
</feature>
<feature type="transmembrane region" description="Helical" evidence="1">
    <location>
        <begin position="45"/>
        <end position="65"/>
    </location>
</feature>
<feature type="transmembrane region" description="Helical" evidence="1">
    <location>
        <begin position="403"/>
        <end position="426"/>
    </location>
</feature>
<dbReference type="EMBL" id="JACHMN010000002">
    <property type="protein sequence ID" value="MBB5869717.1"/>
    <property type="molecule type" value="Genomic_DNA"/>
</dbReference>
<evidence type="ECO:0000256" key="1">
    <source>
        <dbReference type="SAM" id="Phobius"/>
    </source>
</evidence>
<dbReference type="AlphaFoldDB" id="A0A841BKU6"/>
<keyword evidence="1" id="KW-0812">Transmembrane</keyword>
<feature type="transmembrane region" description="Helical" evidence="1">
    <location>
        <begin position="549"/>
        <end position="569"/>
    </location>
</feature>
<proteinExistence type="predicted"/>
<organism evidence="2 3">
    <name type="scientific">Allocatelliglobosispora scoriae</name>
    <dbReference type="NCBI Taxonomy" id="643052"/>
    <lineage>
        <taxon>Bacteria</taxon>
        <taxon>Bacillati</taxon>
        <taxon>Actinomycetota</taxon>
        <taxon>Actinomycetes</taxon>
        <taxon>Micromonosporales</taxon>
        <taxon>Micromonosporaceae</taxon>
        <taxon>Allocatelliglobosispora</taxon>
    </lineage>
</organism>
<feature type="transmembrane region" description="Helical" evidence="1">
    <location>
        <begin position="521"/>
        <end position="542"/>
    </location>
</feature>
<feature type="transmembrane region" description="Helical" evidence="1">
    <location>
        <begin position="138"/>
        <end position="161"/>
    </location>
</feature>
<evidence type="ECO:0000313" key="3">
    <source>
        <dbReference type="Proteomes" id="UP000587527"/>
    </source>
</evidence>
<dbReference type="Proteomes" id="UP000587527">
    <property type="component" value="Unassembled WGS sequence"/>
</dbReference>
<feature type="transmembrane region" description="Helical" evidence="1">
    <location>
        <begin position="21"/>
        <end position="39"/>
    </location>
</feature>
<protein>
    <submittedName>
        <fullName evidence="2">Uncharacterized protein</fullName>
    </submittedName>
</protein>
<feature type="transmembrane region" description="Helical" evidence="1">
    <location>
        <begin position="461"/>
        <end position="481"/>
    </location>
</feature>
<feature type="transmembrane region" description="Helical" evidence="1">
    <location>
        <begin position="438"/>
        <end position="455"/>
    </location>
</feature>
<keyword evidence="3" id="KW-1185">Reference proteome</keyword>
<feature type="transmembrane region" description="Helical" evidence="1">
    <location>
        <begin position="290"/>
        <end position="308"/>
    </location>
</feature>
<feature type="transmembrane region" description="Helical" evidence="1">
    <location>
        <begin position="105"/>
        <end position="126"/>
    </location>
</feature>
<evidence type="ECO:0000313" key="2">
    <source>
        <dbReference type="EMBL" id="MBB5869717.1"/>
    </source>
</evidence>
<feature type="transmembrane region" description="Helical" evidence="1">
    <location>
        <begin position="315"/>
        <end position="330"/>
    </location>
</feature>
<keyword evidence="1" id="KW-0472">Membrane</keyword>
<feature type="transmembrane region" description="Helical" evidence="1">
    <location>
        <begin position="493"/>
        <end position="515"/>
    </location>
</feature>
<feature type="transmembrane region" description="Helical" evidence="1">
    <location>
        <begin position="336"/>
        <end position="352"/>
    </location>
</feature>
<comment type="caution">
    <text evidence="2">The sequence shown here is derived from an EMBL/GenBank/DDBJ whole genome shotgun (WGS) entry which is preliminary data.</text>
</comment>
<sequence>MSETGATLIDESRTGRGVAPYAPVVVGVLGAWAMLVATGTPFVPIVVYTAYFALAVVLPGTLIYRRMLGFSESLLSDLAWGSVVGFMVELLGWAIFTVVGINRFLWAWPLLIVALFALVPGLRPMWRRPVDSGRTSLVASWGTAIGALLACAYVAVTYYPYSQLPPNGPGYFVDLPWHLGVAYEATRSVPLMTPEATAEGVLHYHWFADAHFGAASLISGVDLATIVVRTGLFAIIFTLVSTVVALGIKITKRPLVGAIAGILVVSTTAGAEYWYRMFKLHVVFPDSPTGMYAIGISCLFAAFLVELVRGESFSAARWVLFLATAVAAVGSKPSNLLLLLPAFLLVLAYRFVLRNRPSVWQIVAVVAMVVVFGISVLVFASPGGSTLKPSLVQAIAWKRSSSLPALIVTCLMKGYLLLFVAALALVGRRLRNDAAAQFLGAISIVGFGAAWIIFHPGRSQLFFWHSAIPFAGILAAWGLVLALDSLAERRRAVLTFTVLTCGAFLGSMTIVKFVTTRTSPLLYGWLALGVTIAVVALFAWRLRIPTKTAVLLGAVAVMAMSVPSTLIAAPVQPSPWNNPRWPNQARAARWIEANTPLFDTLATNSHCLDHLEHCDARSFWLAGYGGRRVLLEGYGVSPNALRLAGVNDIVAWRQPYHDQDLLKLNDGAFTDPTAPNLRRLYDEYEVRWLVADVGEGTVSPKLADFAELVFSNEQVVVYKLDPATF</sequence>